<dbReference type="EMBL" id="HBEC01000428">
    <property type="protein sequence ID" value="CAD8280195.1"/>
    <property type="molecule type" value="Transcribed_RNA"/>
</dbReference>
<keyword evidence="2" id="KW-1133">Transmembrane helix</keyword>
<protein>
    <submittedName>
        <fullName evidence="3">Uncharacterized protein</fullName>
    </submittedName>
</protein>
<feature type="transmembrane region" description="Helical" evidence="2">
    <location>
        <begin position="238"/>
        <end position="258"/>
    </location>
</feature>
<keyword evidence="2" id="KW-0812">Transmembrane</keyword>
<evidence type="ECO:0000256" key="2">
    <source>
        <dbReference type="SAM" id="Phobius"/>
    </source>
</evidence>
<accession>A0A7R9YQ72</accession>
<evidence type="ECO:0000256" key="1">
    <source>
        <dbReference type="SAM" id="MobiDB-lite"/>
    </source>
</evidence>
<proteinExistence type="predicted"/>
<feature type="region of interest" description="Disordered" evidence="1">
    <location>
        <begin position="35"/>
        <end position="63"/>
    </location>
</feature>
<dbReference type="AlphaFoldDB" id="A0A7R9YQ72"/>
<feature type="transmembrane region" description="Helical" evidence="2">
    <location>
        <begin position="187"/>
        <end position="218"/>
    </location>
</feature>
<sequence>MCVSACALPQRVCGSGPLALLRGPLIARRPLLSPRSTRLEEASTSGSPRMEVSQRPRRDPFDAAGSRVQELLRTVGSGEEELLDNMVAEQTPSEKLQSSVTVGALVTFAAVVISTLCHSDPYGGLSPTADTATAAAVGMLAAVPLVAVREWCWGKDARQALPLLDDMHHQQTMLASPWLTGMQRGHVVVLMALEVLPLLLLLLPAVQGVMGAVCGLNVVDPFSDGSPPGISMGTGREAFVHIGGLVMAAFAAGLGAGLQISVTEEEEDVVTDAVDNADRFYRLRTSEERGAGTASSDEDGAEAATAFRAVALVYLESRNQASALARTVSFCDVFLQGLLWYATGNLAAPAIVALAVNYVDYFHMHGAVRAKEIKNGSTG</sequence>
<reference evidence="3" key="1">
    <citation type="submission" date="2021-01" db="EMBL/GenBank/DDBJ databases">
        <authorList>
            <person name="Corre E."/>
            <person name="Pelletier E."/>
            <person name="Niang G."/>
            <person name="Scheremetjew M."/>
            <person name="Finn R."/>
            <person name="Kale V."/>
            <person name="Holt S."/>
            <person name="Cochrane G."/>
            <person name="Meng A."/>
            <person name="Brown T."/>
            <person name="Cohen L."/>
        </authorList>
    </citation>
    <scope>NUCLEOTIDE SEQUENCE</scope>
    <source>
        <strain evidence="3">CCMP219</strain>
    </source>
</reference>
<gene>
    <name evidence="3" type="ORF">CEUR00632_LOCUS230</name>
</gene>
<keyword evidence="2" id="KW-0472">Membrane</keyword>
<organism evidence="3">
    <name type="scientific">Chlamydomonas euryale</name>
    <dbReference type="NCBI Taxonomy" id="1486919"/>
    <lineage>
        <taxon>Eukaryota</taxon>
        <taxon>Viridiplantae</taxon>
        <taxon>Chlorophyta</taxon>
        <taxon>core chlorophytes</taxon>
        <taxon>Chlorophyceae</taxon>
        <taxon>CS clade</taxon>
        <taxon>Chlamydomonadales</taxon>
        <taxon>Chlamydomonadaceae</taxon>
        <taxon>Chlamydomonas</taxon>
    </lineage>
</organism>
<feature type="compositionally biased region" description="Basic and acidic residues" evidence="1">
    <location>
        <begin position="52"/>
        <end position="61"/>
    </location>
</feature>
<evidence type="ECO:0000313" key="3">
    <source>
        <dbReference type="EMBL" id="CAD8280195.1"/>
    </source>
</evidence>
<name>A0A7R9YQ72_9CHLO</name>